<dbReference type="CDD" id="cd06850">
    <property type="entry name" value="biotinyl_domain"/>
    <property type="match status" value="1"/>
</dbReference>
<keyword evidence="11" id="KW-1185">Reference proteome</keyword>
<feature type="domain" description="ATP-grasp" evidence="8">
    <location>
        <begin position="120"/>
        <end position="314"/>
    </location>
</feature>
<dbReference type="PROSITE" id="PS50975">
    <property type="entry name" value="ATP_GRASP"/>
    <property type="match status" value="1"/>
</dbReference>
<keyword evidence="3 6" id="KW-0547">Nucleotide-binding</keyword>
<dbReference type="InterPro" id="IPR001882">
    <property type="entry name" value="Biotin_BS"/>
</dbReference>
<comment type="caution">
    <text evidence="10">The sequence shown here is derived from an EMBL/GenBank/DDBJ whole genome shotgun (WGS) entry which is preliminary data.</text>
</comment>
<dbReference type="Pfam" id="PF21139">
    <property type="entry name" value="BT_MCC_alpha"/>
    <property type="match status" value="1"/>
</dbReference>
<evidence type="ECO:0000259" key="9">
    <source>
        <dbReference type="PROSITE" id="PS50979"/>
    </source>
</evidence>
<dbReference type="PANTHER" id="PTHR18866:SF126">
    <property type="entry name" value="BIOTIN CARBOXYLASE"/>
    <property type="match status" value="1"/>
</dbReference>
<keyword evidence="4 6" id="KW-0067">ATP-binding</keyword>
<dbReference type="PROSITE" id="PS00867">
    <property type="entry name" value="CPSASE_2"/>
    <property type="match status" value="1"/>
</dbReference>
<dbReference type="PROSITE" id="PS00188">
    <property type="entry name" value="BIOTIN"/>
    <property type="match status" value="1"/>
</dbReference>
<feature type="domain" description="Biotin carboxylation" evidence="9">
    <location>
        <begin position="1"/>
        <end position="442"/>
    </location>
</feature>
<sequence>MIGKLLVANRGEIAARVQRTAHRLGIATVAVFSDADSGAGYVRDADEAVRLPGTAPSDTYLRGDLVIAAARATGADAVHPGYGFLSENAGFARDCAAAGLTFVGPSPEAIAAMGSKVEAKALMEAAGVPVLPGVTVTGDTDLADAGRRIGFPLLVKAAYGGGGRGMRVVHDPAALAGAVDSARREAAGAFGDGLVFLERYLVDPRHVEVQILGDGHGTVVHLFERECSIQRRHQKIVEECPSPAVSEALRAELGAAAVAAGTAIGYTGAGTVEFVLAGSEFFFLEVNTRLQVEHPVTELVTGLDLVEQQLRIAEGAPLGPEVREATITGHAIEARLYAEDVTADGYLPATGTLHRFDVPGEVRVDSGVGTGSVVSPHYDPMLAKVIAHAPTRAAAARALARSLAGAALHGVTTNRDLLVGILREPGFLAGDTDTGFLVRHDPVALGAGTLSGDGRRHAAAAALAAQAAHRRDARVLGGMPSGWRNVGGAFQRIGYRLGEHTTTVAYRFRRDGLDLRVDDEPLAVTPVSVTPDAVVLELDGVRRTYRVHRAAGVSYVDGPDGSVALHEEPRFADPNAVAHAGSLLAPMPGAVARVHAGVGDEVTAGQPLVVLEAMKMEHTIVAPADGVLGELRVAPGDQVDSGQVLAVVGEPGS</sequence>
<dbReference type="InterPro" id="IPR005482">
    <property type="entry name" value="Biotin_COase_C"/>
</dbReference>
<dbReference type="InterPro" id="IPR011054">
    <property type="entry name" value="Rudment_hybrid_motif"/>
</dbReference>
<evidence type="ECO:0000256" key="2">
    <source>
        <dbReference type="ARBA" id="ARBA00022598"/>
    </source>
</evidence>
<dbReference type="PROSITE" id="PS00866">
    <property type="entry name" value="CPSASE_1"/>
    <property type="match status" value="1"/>
</dbReference>
<dbReference type="InterPro" id="IPR011053">
    <property type="entry name" value="Single_hybrid_motif"/>
</dbReference>
<dbReference type="PROSITE" id="PS50968">
    <property type="entry name" value="BIOTINYL_LIPOYL"/>
    <property type="match status" value="1"/>
</dbReference>
<comment type="cofactor">
    <cofactor evidence="1">
        <name>biotin</name>
        <dbReference type="ChEBI" id="CHEBI:57586"/>
    </cofactor>
</comment>
<evidence type="ECO:0000256" key="5">
    <source>
        <dbReference type="ARBA" id="ARBA00023267"/>
    </source>
</evidence>
<dbReference type="SMART" id="SM00878">
    <property type="entry name" value="Biotin_carb_C"/>
    <property type="match status" value="1"/>
</dbReference>
<dbReference type="InterPro" id="IPR011764">
    <property type="entry name" value="Biotin_carboxylation_dom"/>
</dbReference>
<dbReference type="Proteomes" id="UP001501414">
    <property type="component" value="Unassembled WGS sequence"/>
</dbReference>
<dbReference type="PROSITE" id="PS50979">
    <property type="entry name" value="BC"/>
    <property type="match status" value="1"/>
</dbReference>
<evidence type="ECO:0000256" key="4">
    <source>
        <dbReference type="ARBA" id="ARBA00022840"/>
    </source>
</evidence>
<dbReference type="EMBL" id="BAAAJK010000039">
    <property type="protein sequence ID" value="GAA1398454.1"/>
    <property type="molecule type" value="Genomic_DNA"/>
</dbReference>
<dbReference type="Gene3D" id="3.30.470.20">
    <property type="entry name" value="ATP-grasp fold, B domain"/>
    <property type="match status" value="1"/>
</dbReference>
<dbReference type="SUPFAM" id="SSF52440">
    <property type="entry name" value="PreATP-grasp domain"/>
    <property type="match status" value="1"/>
</dbReference>
<name>A0ABN1Y5I2_9PSEU</name>
<keyword evidence="5" id="KW-0092">Biotin</keyword>
<dbReference type="Pfam" id="PF02786">
    <property type="entry name" value="CPSase_L_D2"/>
    <property type="match status" value="1"/>
</dbReference>
<dbReference type="InterPro" id="IPR048429">
    <property type="entry name" value="MCC_alpha_BT"/>
</dbReference>
<dbReference type="Pfam" id="PF02785">
    <property type="entry name" value="Biotin_carb_C"/>
    <property type="match status" value="1"/>
</dbReference>
<evidence type="ECO:0000313" key="10">
    <source>
        <dbReference type="EMBL" id="GAA1398454.1"/>
    </source>
</evidence>
<feature type="domain" description="Lipoyl-binding" evidence="7">
    <location>
        <begin position="574"/>
        <end position="649"/>
    </location>
</feature>
<evidence type="ECO:0000259" key="8">
    <source>
        <dbReference type="PROSITE" id="PS50975"/>
    </source>
</evidence>
<dbReference type="InterPro" id="IPR011761">
    <property type="entry name" value="ATP-grasp"/>
</dbReference>
<evidence type="ECO:0000256" key="1">
    <source>
        <dbReference type="ARBA" id="ARBA00001953"/>
    </source>
</evidence>
<evidence type="ECO:0000256" key="3">
    <source>
        <dbReference type="ARBA" id="ARBA00022741"/>
    </source>
</evidence>
<proteinExistence type="predicted"/>
<evidence type="ECO:0000313" key="11">
    <source>
        <dbReference type="Proteomes" id="UP001501414"/>
    </source>
</evidence>
<dbReference type="Pfam" id="PF00364">
    <property type="entry name" value="Biotin_lipoyl"/>
    <property type="match status" value="1"/>
</dbReference>
<dbReference type="RefSeq" id="WP_344027235.1">
    <property type="nucleotide sequence ID" value="NZ_BAAAJK010000039.1"/>
</dbReference>
<dbReference type="InterPro" id="IPR016185">
    <property type="entry name" value="PreATP-grasp_dom_sf"/>
</dbReference>
<dbReference type="SUPFAM" id="SSF56059">
    <property type="entry name" value="Glutathione synthetase ATP-binding domain-like"/>
    <property type="match status" value="1"/>
</dbReference>
<dbReference type="InterPro" id="IPR000089">
    <property type="entry name" value="Biotin_lipoyl"/>
</dbReference>
<keyword evidence="2" id="KW-0436">Ligase</keyword>
<evidence type="ECO:0000256" key="6">
    <source>
        <dbReference type="PROSITE-ProRule" id="PRU00409"/>
    </source>
</evidence>
<protein>
    <submittedName>
        <fullName evidence="10">Biotin carboxylase N-terminal domain-containing protein</fullName>
    </submittedName>
</protein>
<dbReference type="SUPFAM" id="SSF51246">
    <property type="entry name" value="Rudiment single hybrid motif"/>
    <property type="match status" value="1"/>
</dbReference>
<reference evidence="10 11" key="1">
    <citation type="journal article" date="2019" name="Int. J. Syst. Evol. Microbiol.">
        <title>The Global Catalogue of Microorganisms (GCM) 10K type strain sequencing project: providing services to taxonomists for standard genome sequencing and annotation.</title>
        <authorList>
            <consortium name="The Broad Institute Genomics Platform"/>
            <consortium name="The Broad Institute Genome Sequencing Center for Infectious Disease"/>
            <person name="Wu L."/>
            <person name="Ma J."/>
        </authorList>
    </citation>
    <scope>NUCLEOTIDE SEQUENCE [LARGE SCALE GENOMIC DNA]</scope>
    <source>
        <strain evidence="10 11">JCM 11896</strain>
    </source>
</reference>
<dbReference type="InterPro" id="IPR005481">
    <property type="entry name" value="BC-like_N"/>
</dbReference>
<dbReference type="Pfam" id="PF00289">
    <property type="entry name" value="Biotin_carb_N"/>
    <property type="match status" value="1"/>
</dbReference>
<dbReference type="InterPro" id="IPR050856">
    <property type="entry name" value="Biotin_carboxylase_complex"/>
</dbReference>
<dbReference type="SUPFAM" id="SSF51230">
    <property type="entry name" value="Single hybrid motif"/>
    <property type="match status" value="1"/>
</dbReference>
<dbReference type="PANTHER" id="PTHR18866">
    <property type="entry name" value="CARBOXYLASE:PYRUVATE/ACETYL-COA/PROPIONYL-COA CARBOXYLASE"/>
    <property type="match status" value="1"/>
</dbReference>
<organism evidence="10 11">
    <name type="scientific">Pseudonocardia kongjuensis</name>
    <dbReference type="NCBI Taxonomy" id="102227"/>
    <lineage>
        <taxon>Bacteria</taxon>
        <taxon>Bacillati</taxon>
        <taxon>Actinomycetota</taxon>
        <taxon>Actinomycetes</taxon>
        <taxon>Pseudonocardiales</taxon>
        <taxon>Pseudonocardiaceae</taxon>
        <taxon>Pseudonocardia</taxon>
    </lineage>
</organism>
<accession>A0ABN1Y5I2</accession>
<dbReference type="InterPro" id="IPR005479">
    <property type="entry name" value="CPAse_ATP-bd"/>
</dbReference>
<evidence type="ECO:0000259" key="7">
    <source>
        <dbReference type="PROSITE" id="PS50968"/>
    </source>
</evidence>
<dbReference type="Gene3D" id="2.40.50.100">
    <property type="match status" value="1"/>
</dbReference>
<gene>
    <name evidence="10" type="ORF">GCM10009613_52630</name>
</gene>